<dbReference type="VEuPathDB" id="MicrosporidiaDB:EDEG_00419"/>
<dbReference type="InParanoid" id="J9DJQ5"/>
<reference evidence="1 2" key="1">
    <citation type="submission" date="2011-08" db="EMBL/GenBank/DDBJ databases">
        <authorList>
            <person name="Liu Z.J."/>
            <person name="Shi F.L."/>
            <person name="Lu J.Q."/>
            <person name="Li M."/>
            <person name="Wang Z.L."/>
        </authorList>
    </citation>
    <scope>NUCLEOTIDE SEQUENCE [LARGE SCALE GENOMIC DNA]</scope>
    <source>
        <strain evidence="1 2">USNM 41457</strain>
    </source>
</reference>
<accession>J9DJQ5</accession>
<organism evidence="1 2">
    <name type="scientific">Edhazardia aedis (strain USNM 41457)</name>
    <name type="common">Microsporidian parasite</name>
    <dbReference type="NCBI Taxonomy" id="1003232"/>
    <lineage>
        <taxon>Eukaryota</taxon>
        <taxon>Fungi</taxon>
        <taxon>Fungi incertae sedis</taxon>
        <taxon>Microsporidia</taxon>
        <taxon>Edhazardia</taxon>
    </lineage>
</organism>
<comment type="caution">
    <text evidence="1">The sequence shown here is derived from an EMBL/GenBank/DDBJ whole genome shotgun (WGS) entry which is preliminary data.</text>
</comment>
<gene>
    <name evidence="1" type="ORF">EDEG_00419</name>
</gene>
<dbReference type="InterPro" id="IPR038765">
    <property type="entry name" value="Papain-like_cys_pep_sf"/>
</dbReference>
<dbReference type="SUPFAM" id="SSF54001">
    <property type="entry name" value="Cysteine proteinases"/>
    <property type="match status" value="1"/>
</dbReference>
<evidence type="ECO:0000313" key="1">
    <source>
        <dbReference type="EMBL" id="EJW01567.1"/>
    </source>
</evidence>
<dbReference type="HOGENOM" id="CLU_291707_0_0_1"/>
<dbReference type="Proteomes" id="UP000003163">
    <property type="component" value="Unassembled WGS sequence"/>
</dbReference>
<reference evidence="2" key="2">
    <citation type="submission" date="2015-07" db="EMBL/GenBank/DDBJ databases">
        <title>Contrasting host-pathogen interactions and genome evolution in two generalist and specialist microsporidian pathogens of mosquitoes.</title>
        <authorList>
            <consortium name="The Broad Institute Genomics Platform"/>
            <consortium name="The Broad Institute Genome Sequencing Center for Infectious Disease"/>
            <person name="Cuomo C.A."/>
            <person name="Sanscrainte N.D."/>
            <person name="Goldberg J.M."/>
            <person name="Heiman D."/>
            <person name="Young S."/>
            <person name="Zeng Q."/>
            <person name="Becnel J.J."/>
            <person name="Birren B.W."/>
        </authorList>
    </citation>
    <scope>NUCLEOTIDE SEQUENCE [LARGE SCALE GENOMIC DNA]</scope>
    <source>
        <strain evidence="2">USNM 41457</strain>
    </source>
</reference>
<keyword evidence="2" id="KW-1185">Reference proteome</keyword>
<name>J9DJQ5_EDHAE</name>
<protein>
    <submittedName>
        <fullName evidence="1">Uncharacterized protein</fullName>
    </submittedName>
</protein>
<evidence type="ECO:0000313" key="2">
    <source>
        <dbReference type="Proteomes" id="UP000003163"/>
    </source>
</evidence>
<dbReference type="AlphaFoldDB" id="J9DJQ5"/>
<dbReference type="OrthoDB" id="289038at2759"/>
<dbReference type="EMBL" id="AFBI03000004">
    <property type="protein sequence ID" value="EJW01567.1"/>
    <property type="molecule type" value="Genomic_DNA"/>
</dbReference>
<proteinExistence type="predicted"/>
<sequence length="1046" mass="119847">MKNLTTFIKIYKIYIKLTFKKMFIKSLEHTFIFLKYKLCDNNTSKIRFPFILKKMEKCNHFSTQENTYATLCKYLIKYCGAKKECPESIFCAECSEKSLLFVCLKCEDIFCITCLSKHFERCDSAVYFSFDCRLLFCAICKHFLVGKVGFFLNLLDFNENCATNTSDIKSISNSNNINNEKSNNINKDKSNKINNDKINKINNDKSNKIINDNSNNINNDKSNNIINDKSNNINKDMSENSRSLSVKCDADCIKLNSEKSTINSIHKKTAEFANTKLLEENQNVKTEEKKLDFSVSNKEHASLSNTVSLNVCELLSRDLEIYAANEKNIRILPCRIIRGCANLGNTGYLNCIVQMFLNDVNVRAYFFNKLHDKSVCQIKWSRKKEFDRKITEDSKIENLGVLYADKIDFQAEMGSDLFKADESSIGKSRNGNENKSKCISSVIGNFPADQSARFLSENENLIFDKQNSILGDAIIDSNYEKLLKDSIDKKNDMEDTKKYFCVPNEIIENSRISNVDADNKEKNNSDVNLKNTNIARPNETNTHNLKEKINLVDIPNSATFTNISIDQKTKNTSFNAIKTKTPDFTQKKTDEKRIKENLCMHCAFYDVINDYYSHSSSMLLNIFLYKLCRNDFFFIGGEQKNVSLSFIKILYLLHCSYDDISDDTDVFGLEPVPKRFAPCCDKKNTVDNDILQNDNVYFQSNDVVKDSIVNITKSKNVKITDDLKQVPDKINIDESINSTFNPNDTIKNTENNISDMDINLIGQESILSTQKDPKKLTFDSQNVPKSNTEIDTSKNKLKSVDGNNITDNTLEKCDFSIIKNPSNVNFTDDNTPNNILEVKIFESLTEEKNLKEKINNISPKKYDTPEEQKILEDQKYTDCKCLAHTLFISSHIETTKCNNCNFTQSKAKNQLLYTIKNSQKNSVINIQSELNNSTKFNYNITCTKCATQCFHSVLIQHTHLPLFLTFSVLDCCEVFERTVLNKDNVTVNNSCYKLYAVVECVRSLDGENFVLKLCFDSELVLYDNENVEVLDFGTFVNPVFVVYKKV</sequence>